<comment type="caution">
    <text evidence="1">The sequence shown here is derived from an EMBL/GenBank/DDBJ whole genome shotgun (WGS) entry which is preliminary data.</text>
</comment>
<dbReference type="RefSeq" id="WP_135631705.1">
    <property type="nucleotide sequence ID" value="NZ_JAMQQA010000001.1"/>
</dbReference>
<accession>A0A6N4Q7N3</accession>
<protein>
    <submittedName>
        <fullName evidence="1">MoaD/ThiS family protein</fullName>
    </submittedName>
</protein>
<dbReference type="InterPro" id="IPR003749">
    <property type="entry name" value="ThiS/MoaD-like"/>
</dbReference>
<keyword evidence="2" id="KW-1185">Reference proteome</keyword>
<proteinExistence type="predicted"/>
<dbReference type="OrthoDB" id="337812at2"/>
<dbReference type="AlphaFoldDB" id="A0A6N4Q7N3"/>
<dbReference type="Proteomes" id="UP000297239">
    <property type="component" value="Unassembled WGS sequence"/>
</dbReference>
<dbReference type="InterPro" id="IPR012675">
    <property type="entry name" value="Beta-grasp_dom_sf"/>
</dbReference>
<evidence type="ECO:0000313" key="2">
    <source>
        <dbReference type="Proteomes" id="UP000297239"/>
    </source>
</evidence>
<organism evidence="1 2">
    <name type="scientific">Leptospira kanakyensis</name>
    <dbReference type="NCBI Taxonomy" id="2484968"/>
    <lineage>
        <taxon>Bacteria</taxon>
        <taxon>Pseudomonadati</taxon>
        <taxon>Spirochaetota</taxon>
        <taxon>Spirochaetia</taxon>
        <taxon>Leptospirales</taxon>
        <taxon>Leptospiraceae</taxon>
        <taxon>Leptospira</taxon>
    </lineage>
</organism>
<evidence type="ECO:0000313" key="1">
    <source>
        <dbReference type="EMBL" id="TGK76462.1"/>
    </source>
</evidence>
<dbReference type="SUPFAM" id="SSF54285">
    <property type="entry name" value="MoaD/ThiS"/>
    <property type="match status" value="1"/>
</dbReference>
<name>A0A6N4Q7N3_9LEPT</name>
<sequence length="80" mass="8588">MKIQLLSFAALKEFFPSKQDLSLEGINTVSDLKSYLLGLKPDAEKLIKISRISVNQTIAKDSDLITEGAIVALLPPSSGG</sequence>
<dbReference type="InterPro" id="IPR016155">
    <property type="entry name" value="Mopterin_synth/thiamin_S_b"/>
</dbReference>
<gene>
    <name evidence="1" type="ORF">EHQ18_00415</name>
</gene>
<dbReference type="EMBL" id="RQFF01000007">
    <property type="protein sequence ID" value="TGK76462.1"/>
    <property type="molecule type" value="Genomic_DNA"/>
</dbReference>
<dbReference type="Gene3D" id="3.10.20.30">
    <property type="match status" value="1"/>
</dbReference>
<reference evidence="1" key="1">
    <citation type="journal article" date="2019" name="PLoS Negl. Trop. Dis.">
        <title>Revisiting the worldwide diversity of Leptospira species in the environment.</title>
        <authorList>
            <person name="Vincent A.T."/>
            <person name="Schiettekatte O."/>
            <person name="Bourhy P."/>
            <person name="Veyrier F.J."/>
            <person name="Picardeau M."/>
        </authorList>
    </citation>
    <scope>NUCLEOTIDE SEQUENCE [LARGE SCALE GENOMIC DNA]</scope>
    <source>
        <strain evidence="1">201800293</strain>
    </source>
</reference>
<dbReference type="Pfam" id="PF02597">
    <property type="entry name" value="ThiS"/>
    <property type="match status" value="1"/>
</dbReference>